<reference evidence="13" key="1">
    <citation type="submission" date="2009-11" db="EMBL/GenBank/DDBJ databases">
        <authorList>
            <consortium name="US DOE Joint Genome Institute (JGI-PGF)"/>
            <person name="Ottilar R."/>
            <person name="Schmutz J."/>
            <person name="Salamov A."/>
            <person name="Cheng J.F."/>
            <person name="Lucas S."/>
            <person name="Pitluck S."/>
            <person name="Gundlach H."/>
            <person name="Guo Y."/>
            <person name="Haberer G."/>
            <person name="Nasrallah J."/>
            <person name="Mayer K.F.X."/>
            <person name="van de Peer Y."/>
            <person name="Weigel D."/>
            <person name="Grigoriev I.V."/>
        </authorList>
    </citation>
    <scope>NUCLEOTIDE SEQUENCE</scope>
    <source>
        <strain evidence="13">Nigerian</strain>
    </source>
</reference>
<dbReference type="InterPro" id="IPR038550">
    <property type="entry name" value="GPCR_3_9-Cys_sf"/>
</dbReference>
<dbReference type="PROSITE" id="PS50259">
    <property type="entry name" value="G_PROTEIN_RECEP_F3_4"/>
    <property type="match status" value="1"/>
</dbReference>
<feature type="transmembrane region" description="Helical" evidence="11">
    <location>
        <begin position="657"/>
        <end position="683"/>
    </location>
</feature>
<dbReference type="Pfam" id="PF01094">
    <property type="entry name" value="ANF_receptor"/>
    <property type="match status" value="1"/>
</dbReference>
<keyword evidence="9" id="KW-0325">Glycoprotein</keyword>
<dbReference type="PANTHER" id="PTHR24061:SF627">
    <property type="entry name" value="VOMERONASAL TYPE-2 RECEPTOR 26-LIKE"/>
    <property type="match status" value="1"/>
</dbReference>
<dbReference type="InterPro" id="IPR004073">
    <property type="entry name" value="GPCR_3_vmron_rcpt_2"/>
</dbReference>
<dbReference type="FunFam" id="3.40.50.2300:FF:000099">
    <property type="entry name" value="Eg435916, gene 1"/>
    <property type="match status" value="1"/>
</dbReference>
<evidence type="ECO:0000256" key="9">
    <source>
        <dbReference type="ARBA" id="ARBA00023180"/>
    </source>
</evidence>
<keyword evidence="4" id="KW-0732">Signal</keyword>
<dbReference type="AlphaFoldDB" id="A0A1B8YAE4"/>
<dbReference type="PROSITE" id="PS00981">
    <property type="entry name" value="G_PROTEIN_RECEP_F3_3"/>
    <property type="match status" value="1"/>
</dbReference>
<evidence type="ECO:0000259" key="12">
    <source>
        <dbReference type="PROSITE" id="PS50259"/>
    </source>
</evidence>
<keyword evidence="3 11" id="KW-0812">Transmembrane</keyword>
<evidence type="ECO:0000256" key="5">
    <source>
        <dbReference type="ARBA" id="ARBA00022989"/>
    </source>
</evidence>
<keyword evidence="2" id="KW-1003">Cell membrane</keyword>
<keyword evidence="6" id="KW-0297">G-protein coupled receptor</keyword>
<organism evidence="13">
    <name type="scientific">Xenopus tropicalis</name>
    <name type="common">Western clawed frog</name>
    <name type="synonym">Silurana tropicalis</name>
    <dbReference type="NCBI Taxonomy" id="8364"/>
    <lineage>
        <taxon>Eukaryota</taxon>
        <taxon>Metazoa</taxon>
        <taxon>Chordata</taxon>
        <taxon>Craniata</taxon>
        <taxon>Vertebrata</taxon>
        <taxon>Euteleostomi</taxon>
        <taxon>Amphibia</taxon>
        <taxon>Batrachia</taxon>
        <taxon>Anura</taxon>
        <taxon>Pipoidea</taxon>
        <taxon>Pipidae</taxon>
        <taxon>Xenopodinae</taxon>
        <taxon>Xenopus</taxon>
        <taxon>Silurana</taxon>
    </lineage>
</organism>
<dbReference type="PRINTS" id="PR01535">
    <property type="entry name" value="VOMERONASL2R"/>
</dbReference>
<evidence type="ECO:0000256" key="7">
    <source>
        <dbReference type="ARBA" id="ARBA00023136"/>
    </source>
</evidence>
<dbReference type="Gene3D" id="2.10.50.30">
    <property type="entry name" value="GPCR, family 3, nine cysteines domain"/>
    <property type="match status" value="1"/>
</dbReference>
<dbReference type="InterPro" id="IPR000337">
    <property type="entry name" value="GPCR_3"/>
</dbReference>
<evidence type="ECO:0000256" key="11">
    <source>
        <dbReference type="SAM" id="Phobius"/>
    </source>
</evidence>
<dbReference type="GO" id="GO:0005886">
    <property type="term" value="C:plasma membrane"/>
    <property type="evidence" value="ECO:0007669"/>
    <property type="project" value="UniProtKB-SubCell"/>
</dbReference>
<dbReference type="FunFam" id="2.10.50.30:FF:000003">
    <property type="entry name" value="Vomeronasal 2, receptor 120"/>
    <property type="match status" value="1"/>
</dbReference>
<dbReference type="PRINTS" id="PR00248">
    <property type="entry name" value="GPCRMGR"/>
</dbReference>
<sequence>MSPLCPHQPRNLHHLPSLFCGSIEVLFPARLKVLLLVLMFQALISAAEMPSPSSGCRLSKSIRMNYFSDGDLIIGGILQINDVVLNFPPYTQVEEHRKCFIFSFRHYRYLLVLIYTIEEINKDPVILPNISHGSADPIFNNRLEFPSFYRMGPNVLSEIDAIMSLIGHFGWKWVGLIVSNDDTGNRARERLEKAMNKDGVCLDFLIRLKDRGQSDRTDNKKIRETIYRSTAKVIILFLGLQYIFHINDIFDPDTVHKKIWIASSSVSHIDELQYLHVFKTFNGTLALSFQQGEIPGFKQFLYSLNPYTYQHDKLFTEMWRQIFHCTVSQINNIPFPQCTGKERFDDTVLESYGTFNYRIAYGVYTAVYTMAHTLHELYGTMTRSPKSAESLHMYFKQWQLNALMPHVKFRTSSGDEIYFKDNGDPPARYDILKCYFLKIGNIKRIKVGSFDASRSEENQLFINNSANVWGPYFSEFVHSRCSEPCKPGFRKAKVEGVPSCCYTCALCANVEMSNITDAQSCTKCSKYEKSNSGRTSCIPRNINYLSYGDQLGSTLSSISIMFSITCAVILRNFIKYHETPIVRANNQYLSCLLLISLMLCFLCTLLFIGRPSQICCLLRQVTFGIVFTISVSSVLAKTLTVIIAFNATKPGSKLKKYVGTQLAIVLVIVCSLVEVVISAVWLASNPPFPEVDTVSDPDYIILLCNEGSELFFFCIIGYIGTLALLSFIAAFLAKDFPDRFNEAKNITFSMLGFCSMWGVFVPAYLSSKGSRMVAVEIFAILSSSAGLLGCIFIPKCYIIFLRPELNTKDPFVRKS</sequence>
<dbReference type="InterPro" id="IPR000068">
    <property type="entry name" value="GPCR_3_Ca_sens_rcpt-rel"/>
</dbReference>
<keyword evidence="5 11" id="KW-1133">Transmembrane helix</keyword>
<evidence type="ECO:0000256" key="10">
    <source>
        <dbReference type="ARBA" id="ARBA00023224"/>
    </source>
</evidence>
<dbReference type="EMBL" id="KV460359">
    <property type="protein sequence ID" value="OCA19984.1"/>
    <property type="molecule type" value="Genomic_DNA"/>
</dbReference>
<dbReference type="InterPro" id="IPR028082">
    <property type="entry name" value="Peripla_BP_I"/>
</dbReference>
<dbReference type="InterPro" id="IPR001828">
    <property type="entry name" value="ANF_lig-bd_rcpt"/>
</dbReference>
<feature type="transmembrane region" description="Helical" evidence="11">
    <location>
        <begin position="777"/>
        <end position="800"/>
    </location>
</feature>
<dbReference type="Pfam" id="PF07562">
    <property type="entry name" value="NCD3G"/>
    <property type="match status" value="1"/>
</dbReference>
<dbReference type="GO" id="GO:0004930">
    <property type="term" value="F:G protein-coupled receptor activity"/>
    <property type="evidence" value="ECO:0007669"/>
    <property type="project" value="UniProtKB-KW"/>
</dbReference>
<feature type="domain" description="G-protein coupled receptors family 3 profile" evidence="12">
    <location>
        <begin position="551"/>
        <end position="815"/>
    </location>
</feature>
<feature type="transmembrane region" description="Helical" evidence="11">
    <location>
        <begin position="591"/>
        <end position="609"/>
    </location>
</feature>
<evidence type="ECO:0000256" key="4">
    <source>
        <dbReference type="ARBA" id="ARBA00022729"/>
    </source>
</evidence>
<dbReference type="InterPro" id="IPR017979">
    <property type="entry name" value="GPCR_3_CS"/>
</dbReference>
<evidence type="ECO:0000313" key="13">
    <source>
        <dbReference type="EMBL" id="OCA19984.1"/>
    </source>
</evidence>
<keyword evidence="10" id="KW-0807">Transducer</keyword>
<proteinExistence type="predicted"/>
<dbReference type="Pfam" id="PF00003">
    <property type="entry name" value="7tm_3"/>
    <property type="match status" value="1"/>
</dbReference>
<feature type="transmembrane region" description="Helical" evidence="11">
    <location>
        <begin position="710"/>
        <end position="733"/>
    </location>
</feature>
<dbReference type="Gene3D" id="3.40.50.2300">
    <property type="match status" value="3"/>
</dbReference>
<dbReference type="SUPFAM" id="SSF53822">
    <property type="entry name" value="Periplasmic binding protein-like I"/>
    <property type="match status" value="1"/>
</dbReference>
<name>A0A1B8YAE4_XENTR</name>
<reference evidence="13" key="3">
    <citation type="submission" date="2016-05" db="EMBL/GenBank/DDBJ databases">
        <title>WGS assembly of Xenopus tropicalis.</title>
        <authorList>
            <person name="Sessions A."/>
            <person name="Jenkins J."/>
            <person name="Mitros T."/>
            <person name="Lyons J.T."/>
            <person name="Dichmann D.S."/>
            <person name="Robert J."/>
            <person name="Harland R.M."/>
            <person name="Rokhsar D.S."/>
        </authorList>
    </citation>
    <scope>NUCLEOTIDE SEQUENCE</scope>
    <source>
        <strain evidence="13">Nigerian</strain>
    </source>
</reference>
<dbReference type="InterPro" id="IPR011500">
    <property type="entry name" value="GPCR_3_9-Cys_dom"/>
</dbReference>
<reference evidence="13" key="2">
    <citation type="journal article" date="2010" name="Science">
        <title>The genome of the Western clawed frog Xenopus tropicalis.</title>
        <authorList>
            <person name="Hellsten U."/>
            <person name="Harland R.M."/>
            <person name="Gilchrist M.J."/>
            <person name="Hendrix D."/>
            <person name="Jurka J."/>
            <person name="Kapitonov V."/>
            <person name="Ovcharenko I."/>
            <person name="Putnam N.H."/>
            <person name="Shu S."/>
            <person name="Taher L."/>
            <person name="Blitz I.L."/>
            <person name="Blumberg B."/>
            <person name="Dichmann D.S."/>
            <person name="Dubchak I."/>
            <person name="Amaya E."/>
            <person name="Detter J.C."/>
            <person name="Fletcher R."/>
            <person name="Gerhard D.S."/>
            <person name="Goodstein D."/>
            <person name="Graves T."/>
            <person name="Grigoriev I.V."/>
            <person name="Grimwood J."/>
            <person name="Kawashima T."/>
            <person name="Lindquist E."/>
            <person name="Lucas S.M."/>
            <person name="Mead P.E."/>
            <person name="Mitros T."/>
            <person name="Ogino H."/>
            <person name="Ohta Y."/>
            <person name="Poliakov A.V."/>
            <person name="Pollet N."/>
            <person name="Robert J."/>
            <person name="Salamov A."/>
            <person name="Sater A.K."/>
            <person name="Schmutz J."/>
            <person name="Terry A."/>
            <person name="Vize P.D."/>
            <person name="Warren W.C."/>
            <person name="Wells D."/>
            <person name="Wills A."/>
            <person name="Wilson R.K."/>
            <person name="Zimmerman L.B."/>
            <person name="Zorn A.M."/>
            <person name="Grainger R."/>
            <person name="Grammer T."/>
            <person name="Khokha M.K."/>
            <person name="Richardson P.M."/>
            <person name="Rokhsar D.S."/>
        </authorList>
    </citation>
    <scope>NUCLEOTIDE SEQUENCE [LARGE SCALE GENOMIC DNA]</scope>
    <source>
        <strain evidence="13">Nigerian</strain>
    </source>
</reference>
<evidence type="ECO:0000256" key="3">
    <source>
        <dbReference type="ARBA" id="ARBA00022692"/>
    </source>
</evidence>
<evidence type="ECO:0000256" key="2">
    <source>
        <dbReference type="ARBA" id="ARBA00022475"/>
    </source>
</evidence>
<protein>
    <recommendedName>
        <fullName evidence="12">G-protein coupled receptors family 3 profile domain-containing protein</fullName>
    </recommendedName>
</protein>
<keyword evidence="7 11" id="KW-0472">Membrane</keyword>
<feature type="transmembrane region" description="Helical" evidence="11">
    <location>
        <begin position="551"/>
        <end position="570"/>
    </location>
</feature>
<feature type="transmembrane region" description="Helical" evidence="11">
    <location>
        <begin position="745"/>
        <end position="765"/>
    </location>
</feature>
<evidence type="ECO:0000256" key="6">
    <source>
        <dbReference type="ARBA" id="ARBA00023040"/>
    </source>
</evidence>
<evidence type="ECO:0000256" key="8">
    <source>
        <dbReference type="ARBA" id="ARBA00023170"/>
    </source>
</evidence>
<comment type="subcellular location">
    <subcellularLocation>
        <location evidence="1">Cell membrane</location>
        <topology evidence="1">Multi-pass membrane protein</topology>
    </subcellularLocation>
</comment>
<dbReference type="InterPro" id="IPR017978">
    <property type="entry name" value="GPCR_3_C"/>
</dbReference>
<accession>A0A1B8YAE4</accession>
<feature type="transmembrane region" description="Helical" evidence="11">
    <location>
        <begin position="621"/>
        <end position="645"/>
    </location>
</feature>
<keyword evidence="8" id="KW-0675">Receptor</keyword>
<dbReference type="CDD" id="cd15283">
    <property type="entry name" value="7tmC_V2R_pheromone"/>
    <property type="match status" value="1"/>
</dbReference>
<evidence type="ECO:0000256" key="1">
    <source>
        <dbReference type="ARBA" id="ARBA00004651"/>
    </source>
</evidence>
<gene>
    <name evidence="13" type="ORF">XENTR_v90026474mg</name>
</gene>
<dbReference type="PANTHER" id="PTHR24061">
    <property type="entry name" value="CALCIUM-SENSING RECEPTOR-RELATED"/>
    <property type="match status" value="1"/>
</dbReference>